<accession>A0ACA9P937</accession>
<feature type="non-terminal residue" evidence="1">
    <location>
        <position position="55"/>
    </location>
</feature>
<organism evidence="1 2">
    <name type="scientific">Racocetra persica</name>
    <dbReference type="NCBI Taxonomy" id="160502"/>
    <lineage>
        <taxon>Eukaryota</taxon>
        <taxon>Fungi</taxon>
        <taxon>Fungi incertae sedis</taxon>
        <taxon>Mucoromycota</taxon>
        <taxon>Glomeromycotina</taxon>
        <taxon>Glomeromycetes</taxon>
        <taxon>Diversisporales</taxon>
        <taxon>Gigasporaceae</taxon>
        <taxon>Racocetra</taxon>
    </lineage>
</organism>
<evidence type="ECO:0000313" key="1">
    <source>
        <dbReference type="EMBL" id="CAG8696185.1"/>
    </source>
</evidence>
<comment type="caution">
    <text evidence="1">The sequence shown here is derived from an EMBL/GenBank/DDBJ whole genome shotgun (WGS) entry which is preliminary data.</text>
</comment>
<sequence length="55" mass="6056">MCLDKTMPNLASTIANYRMEKFSNLNCSDYSGGAYGGVSVQCIKMGIMTLIFHND</sequence>
<protein>
    <submittedName>
        <fullName evidence="1">33663_t:CDS:1</fullName>
    </submittedName>
</protein>
<feature type="non-terminal residue" evidence="1">
    <location>
        <position position="1"/>
    </location>
</feature>
<reference evidence="1" key="1">
    <citation type="submission" date="2021-06" db="EMBL/GenBank/DDBJ databases">
        <authorList>
            <person name="Kallberg Y."/>
            <person name="Tangrot J."/>
            <person name="Rosling A."/>
        </authorList>
    </citation>
    <scope>NUCLEOTIDE SEQUENCE</scope>
    <source>
        <strain evidence="1">MA461A</strain>
    </source>
</reference>
<dbReference type="EMBL" id="CAJVQC010018816">
    <property type="protein sequence ID" value="CAG8696185.1"/>
    <property type="molecule type" value="Genomic_DNA"/>
</dbReference>
<dbReference type="Proteomes" id="UP000789920">
    <property type="component" value="Unassembled WGS sequence"/>
</dbReference>
<evidence type="ECO:0000313" key="2">
    <source>
        <dbReference type="Proteomes" id="UP000789920"/>
    </source>
</evidence>
<gene>
    <name evidence="1" type="ORF">RPERSI_LOCUS9791</name>
</gene>
<proteinExistence type="predicted"/>
<name>A0ACA9P937_9GLOM</name>
<keyword evidence="2" id="KW-1185">Reference proteome</keyword>